<evidence type="ECO:0000313" key="2">
    <source>
        <dbReference type="EMBL" id="KAJ7193241.1"/>
    </source>
</evidence>
<keyword evidence="3" id="KW-1185">Reference proteome</keyword>
<feature type="region of interest" description="Disordered" evidence="1">
    <location>
        <begin position="210"/>
        <end position="231"/>
    </location>
</feature>
<feature type="region of interest" description="Disordered" evidence="1">
    <location>
        <begin position="1"/>
        <end position="55"/>
    </location>
</feature>
<dbReference type="EMBL" id="JARJCW010000110">
    <property type="protein sequence ID" value="KAJ7193241.1"/>
    <property type="molecule type" value="Genomic_DNA"/>
</dbReference>
<organism evidence="2 3">
    <name type="scientific">Mycena pura</name>
    <dbReference type="NCBI Taxonomy" id="153505"/>
    <lineage>
        <taxon>Eukaryota</taxon>
        <taxon>Fungi</taxon>
        <taxon>Dikarya</taxon>
        <taxon>Basidiomycota</taxon>
        <taxon>Agaricomycotina</taxon>
        <taxon>Agaricomycetes</taxon>
        <taxon>Agaricomycetidae</taxon>
        <taxon>Agaricales</taxon>
        <taxon>Marasmiineae</taxon>
        <taxon>Mycenaceae</taxon>
        <taxon>Mycena</taxon>
    </lineage>
</organism>
<evidence type="ECO:0000313" key="3">
    <source>
        <dbReference type="Proteomes" id="UP001219525"/>
    </source>
</evidence>
<protein>
    <submittedName>
        <fullName evidence="2">Uncharacterized protein</fullName>
    </submittedName>
</protein>
<sequence>MSSTTFPEHTDSRDSLANSPMSFGSAQSPQQSPLDNTAQREVSDAPHPVPQDFIGFHRPITVDNRSTPILCNSNRPALSPLARIGSSSDIRSRRQAALDLGSRVFHKPWLKTAVPATRRMFRMVFSDELQLLESLLTEFECAPSRDHSQFGYRVQQHTWMLRLPKNRLQASSTACMQMHMDRTDTQGRLSTMAAKMYHVAVPEAILQEREAKVAESGEDDRAGYKDQPDQQ</sequence>
<gene>
    <name evidence="2" type="ORF">GGX14DRAFT_593043</name>
</gene>
<feature type="compositionally biased region" description="Polar residues" evidence="1">
    <location>
        <begin position="15"/>
        <end position="40"/>
    </location>
</feature>
<comment type="caution">
    <text evidence="2">The sequence shown here is derived from an EMBL/GenBank/DDBJ whole genome shotgun (WGS) entry which is preliminary data.</text>
</comment>
<accession>A0AAD6Y296</accession>
<proteinExistence type="predicted"/>
<dbReference type="Proteomes" id="UP001219525">
    <property type="component" value="Unassembled WGS sequence"/>
</dbReference>
<dbReference type="AlphaFoldDB" id="A0AAD6Y296"/>
<name>A0AAD6Y296_9AGAR</name>
<reference evidence="2" key="1">
    <citation type="submission" date="2023-03" db="EMBL/GenBank/DDBJ databases">
        <title>Massive genome expansion in bonnet fungi (Mycena s.s.) driven by repeated elements and novel gene families across ecological guilds.</title>
        <authorList>
            <consortium name="Lawrence Berkeley National Laboratory"/>
            <person name="Harder C.B."/>
            <person name="Miyauchi S."/>
            <person name="Viragh M."/>
            <person name="Kuo A."/>
            <person name="Thoen E."/>
            <person name="Andreopoulos B."/>
            <person name="Lu D."/>
            <person name="Skrede I."/>
            <person name="Drula E."/>
            <person name="Henrissat B."/>
            <person name="Morin E."/>
            <person name="Kohler A."/>
            <person name="Barry K."/>
            <person name="LaButti K."/>
            <person name="Morin E."/>
            <person name="Salamov A."/>
            <person name="Lipzen A."/>
            <person name="Mereny Z."/>
            <person name="Hegedus B."/>
            <person name="Baldrian P."/>
            <person name="Stursova M."/>
            <person name="Weitz H."/>
            <person name="Taylor A."/>
            <person name="Grigoriev I.V."/>
            <person name="Nagy L.G."/>
            <person name="Martin F."/>
            <person name="Kauserud H."/>
        </authorList>
    </citation>
    <scope>NUCLEOTIDE SEQUENCE</scope>
    <source>
        <strain evidence="2">9144</strain>
    </source>
</reference>
<evidence type="ECO:0000256" key="1">
    <source>
        <dbReference type="SAM" id="MobiDB-lite"/>
    </source>
</evidence>